<evidence type="ECO:0000313" key="4">
    <source>
        <dbReference type="EMBL" id="MPU47346.1"/>
    </source>
</evidence>
<organism evidence="4 5">
    <name type="scientific">Escherichia coli</name>
    <dbReference type="NCBI Taxonomy" id="562"/>
    <lineage>
        <taxon>Bacteria</taxon>
        <taxon>Pseudomonadati</taxon>
        <taxon>Pseudomonadota</taxon>
        <taxon>Gammaproteobacteria</taxon>
        <taxon>Enterobacterales</taxon>
        <taxon>Enterobacteriaceae</taxon>
        <taxon>Escherichia</taxon>
    </lineage>
</organism>
<dbReference type="PANTHER" id="PTHR47504:SF3">
    <property type="entry name" value="HTH-TYPE TRANSCRIPTIONAL REGULATOR YKGA-RELATED"/>
    <property type="match status" value="1"/>
</dbReference>
<dbReference type="InterPro" id="IPR011256">
    <property type="entry name" value="Reg_factor_effector_dom_sf"/>
</dbReference>
<dbReference type="SUPFAM" id="SSF46689">
    <property type="entry name" value="Homeodomain-like"/>
    <property type="match status" value="2"/>
</dbReference>
<gene>
    <name evidence="4" type="ORF">FVB16_00375</name>
</gene>
<dbReference type="EMBL" id="VOTT01000001">
    <property type="protein sequence ID" value="MPU47346.1"/>
    <property type="molecule type" value="Genomic_DNA"/>
</dbReference>
<reference evidence="4 5" key="1">
    <citation type="submission" date="2019-08" db="EMBL/GenBank/DDBJ databases">
        <title>Identification of Water Treatment Resistant and Multidrug Resistant Urinary Pathogenic Escherichia coli in Wastewater.</title>
        <authorList>
            <person name="Neumann N."/>
        </authorList>
    </citation>
    <scope>NUCLEOTIDE SEQUENCE [LARGE SCALE GENOMIC DNA]</scope>
    <source>
        <strain evidence="4 5">WU2356</strain>
    </source>
</reference>
<sequence>MRLMMTHSTIKQLTIKAILEYIEDNIEVKSIDIESIVCFSGYSRRYLQSLFKSHMGVPIGRYIQLRRVSRAAVLLRLTSLSLASIAGKLCYDSQQTFTREFKKNTGFTPLQYRNSNLWTFKNLTGPKEPSIVIPKPKLCYLDENKFKGMPMSYEEDIPFWGENSDKKWNYVKKYFTENKESYIAISHDVNSSARKKVRIKLIFWFEKERHNHTTGVLTAGTYAKFEYTGSIKNYIHYINNVYMNSLPFYGLQKKNVYDLEIIHKDKDDSYRFEYYLPICNKT</sequence>
<dbReference type="PANTHER" id="PTHR47504">
    <property type="entry name" value="RIGHT ORIGIN-BINDING PROTEIN"/>
    <property type="match status" value="1"/>
</dbReference>
<comment type="caution">
    <text evidence="4">The sequence shown here is derived from an EMBL/GenBank/DDBJ whole genome shotgun (WGS) entry which is preliminary data.</text>
</comment>
<dbReference type="Gene3D" id="3.20.80.10">
    <property type="entry name" value="Regulatory factor, effector binding domain"/>
    <property type="match status" value="1"/>
</dbReference>
<protein>
    <submittedName>
        <fullName evidence="4">Helix-turn-helix domain-containing protein</fullName>
    </submittedName>
</protein>
<dbReference type="InterPro" id="IPR050959">
    <property type="entry name" value="MarA-like"/>
</dbReference>
<dbReference type="SUPFAM" id="SSF55136">
    <property type="entry name" value="Probable bacterial effector-binding domain"/>
    <property type="match status" value="1"/>
</dbReference>
<dbReference type="GO" id="GO:0043565">
    <property type="term" value="F:sequence-specific DNA binding"/>
    <property type="evidence" value="ECO:0007669"/>
    <property type="project" value="InterPro"/>
</dbReference>
<dbReference type="GO" id="GO:0003700">
    <property type="term" value="F:DNA-binding transcription factor activity"/>
    <property type="evidence" value="ECO:0007669"/>
    <property type="project" value="InterPro"/>
</dbReference>
<evidence type="ECO:0000256" key="1">
    <source>
        <dbReference type="ARBA" id="ARBA00023015"/>
    </source>
</evidence>
<keyword evidence="3" id="KW-0804">Transcription</keyword>
<dbReference type="InterPro" id="IPR009057">
    <property type="entry name" value="Homeodomain-like_sf"/>
</dbReference>
<evidence type="ECO:0000256" key="3">
    <source>
        <dbReference type="ARBA" id="ARBA00023163"/>
    </source>
</evidence>
<keyword evidence="1" id="KW-0805">Transcription regulation</keyword>
<dbReference type="Gene3D" id="1.10.10.60">
    <property type="entry name" value="Homeodomain-like"/>
    <property type="match status" value="2"/>
</dbReference>
<evidence type="ECO:0000313" key="5">
    <source>
        <dbReference type="Proteomes" id="UP000392867"/>
    </source>
</evidence>
<dbReference type="InterPro" id="IPR029442">
    <property type="entry name" value="GyrI-like"/>
</dbReference>
<dbReference type="PROSITE" id="PS01124">
    <property type="entry name" value="HTH_ARAC_FAMILY_2"/>
    <property type="match status" value="1"/>
</dbReference>
<dbReference type="Proteomes" id="UP000392867">
    <property type="component" value="Unassembled WGS sequence"/>
</dbReference>
<keyword evidence="2" id="KW-0238">DNA-binding</keyword>
<dbReference type="AlphaFoldDB" id="A0A246VXC8"/>
<dbReference type="InterPro" id="IPR018060">
    <property type="entry name" value="HTH_AraC"/>
</dbReference>
<name>A0A246VXC8_ECOLX</name>
<proteinExistence type="predicted"/>
<dbReference type="SMART" id="SM00342">
    <property type="entry name" value="HTH_ARAC"/>
    <property type="match status" value="1"/>
</dbReference>
<dbReference type="Pfam" id="PF06445">
    <property type="entry name" value="GyrI-like"/>
    <property type="match status" value="1"/>
</dbReference>
<dbReference type="Pfam" id="PF12833">
    <property type="entry name" value="HTH_18"/>
    <property type="match status" value="1"/>
</dbReference>
<evidence type="ECO:0000256" key="2">
    <source>
        <dbReference type="ARBA" id="ARBA00023125"/>
    </source>
</evidence>
<accession>A0A246VXC8</accession>